<feature type="DNA-binding region" description="H-T-H motif" evidence="2">
    <location>
        <begin position="34"/>
        <end position="53"/>
    </location>
</feature>
<dbReference type="SUPFAM" id="SSF46689">
    <property type="entry name" value="Homeodomain-like"/>
    <property type="match status" value="1"/>
</dbReference>
<accession>A0AA96GFD3</accession>
<dbReference type="AlphaFoldDB" id="A0AA96GFD3"/>
<dbReference type="PROSITE" id="PS50977">
    <property type="entry name" value="HTH_TETR_2"/>
    <property type="match status" value="1"/>
</dbReference>
<dbReference type="Proteomes" id="UP001302494">
    <property type="component" value="Chromosome"/>
</dbReference>
<protein>
    <submittedName>
        <fullName evidence="5">TetR/AcrR family transcriptional regulator</fullName>
    </submittedName>
</protein>
<organism evidence="5 6">
    <name type="scientific">Candidatus Nitrospira neomarina</name>
    <dbReference type="NCBI Taxonomy" id="3020899"/>
    <lineage>
        <taxon>Bacteria</taxon>
        <taxon>Pseudomonadati</taxon>
        <taxon>Nitrospirota</taxon>
        <taxon>Nitrospiria</taxon>
        <taxon>Nitrospirales</taxon>
        <taxon>Nitrospiraceae</taxon>
        <taxon>Nitrospira</taxon>
    </lineage>
</organism>
<dbReference type="Gene3D" id="1.10.357.10">
    <property type="entry name" value="Tetracycline Repressor, domain 2"/>
    <property type="match status" value="1"/>
</dbReference>
<dbReference type="InterPro" id="IPR009057">
    <property type="entry name" value="Homeodomain-like_sf"/>
</dbReference>
<dbReference type="GO" id="GO:0000976">
    <property type="term" value="F:transcription cis-regulatory region binding"/>
    <property type="evidence" value="ECO:0007669"/>
    <property type="project" value="TreeGrafter"/>
</dbReference>
<keyword evidence="1 2" id="KW-0238">DNA-binding</keyword>
<dbReference type="InterPro" id="IPR036271">
    <property type="entry name" value="Tet_transcr_reg_TetR-rel_C_sf"/>
</dbReference>
<evidence type="ECO:0000259" key="4">
    <source>
        <dbReference type="PROSITE" id="PS50977"/>
    </source>
</evidence>
<dbReference type="PANTHER" id="PTHR30055:SF223">
    <property type="entry name" value="HTH-TYPE TRANSCRIPTIONAL REGULATOR UIDR"/>
    <property type="match status" value="1"/>
</dbReference>
<evidence type="ECO:0000313" key="5">
    <source>
        <dbReference type="EMBL" id="WNM60696.1"/>
    </source>
</evidence>
<feature type="region of interest" description="Disordered" evidence="3">
    <location>
        <begin position="202"/>
        <end position="224"/>
    </location>
</feature>
<dbReference type="PRINTS" id="PR00455">
    <property type="entry name" value="HTHTETR"/>
</dbReference>
<dbReference type="GO" id="GO:0003700">
    <property type="term" value="F:DNA-binding transcription factor activity"/>
    <property type="evidence" value="ECO:0007669"/>
    <property type="project" value="TreeGrafter"/>
</dbReference>
<name>A0AA96GFD3_9BACT</name>
<evidence type="ECO:0000313" key="6">
    <source>
        <dbReference type="Proteomes" id="UP001302494"/>
    </source>
</evidence>
<dbReference type="RefSeq" id="WP_312741790.1">
    <property type="nucleotide sequence ID" value="NZ_CP116968.1"/>
</dbReference>
<dbReference type="InterPro" id="IPR001647">
    <property type="entry name" value="HTH_TetR"/>
</dbReference>
<dbReference type="PANTHER" id="PTHR30055">
    <property type="entry name" value="HTH-TYPE TRANSCRIPTIONAL REGULATOR RUTR"/>
    <property type="match status" value="1"/>
</dbReference>
<feature type="domain" description="HTH tetR-type" evidence="4">
    <location>
        <begin position="11"/>
        <end position="71"/>
    </location>
</feature>
<evidence type="ECO:0000256" key="1">
    <source>
        <dbReference type="ARBA" id="ARBA00023125"/>
    </source>
</evidence>
<keyword evidence="6" id="KW-1185">Reference proteome</keyword>
<evidence type="ECO:0000256" key="2">
    <source>
        <dbReference type="PROSITE-ProRule" id="PRU00335"/>
    </source>
</evidence>
<gene>
    <name evidence="5" type="ORF">PQG83_13105</name>
</gene>
<dbReference type="Pfam" id="PF14246">
    <property type="entry name" value="TetR_C_7"/>
    <property type="match status" value="1"/>
</dbReference>
<dbReference type="InterPro" id="IPR039536">
    <property type="entry name" value="TetR_C_Proteobacteria"/>
</dbReference>
<feature type="compositionally biased region" description="Basic residues" evidence="3">
    <location>
        <begin position="206"/>
        <end position="224"/>
    </location>
</feature>
<sequence length="224" mass="25012">MPLSPKRISGPVRKAKIIQSAASLFAKKGFSGTKTREIAQKAGVSEALIFKHFPSKEDLYAAILAEESPVPGLLSKVRSLAEQQKDVEVFSVIARTVVGGAPDSDLMRLILFSALENHEMSDMFFHNHIRVFYDFLAGYIQQRIDDKAFQPVQPLIAARAFMGMLIYHRLLTVLFQAQLPQTAEDISRTFVNIMMNGLKLPSPKGAVRRSGRTNKPRTRTARKV</sequence>
<dbReference type="Pfam" id="PF00440">
    <property type="entry name" value="TetR_N"/>
    <property type="match status" value="1"/>
</dbReference>
<reference evidence="5 6" key="1">
    <citation type="submission" date="2023-01" db="EMBL/GenBank/DDBJ databases">
        <title>Cultivation and genomic characterization of new, ubiquitous marine nitrite-oxidizing bacteria from the Nitrospirales.</title>
        <authorList>
            <person name="Mueller A.J."/>
            <person name="Daebeler A."/>
            <person name="Herbold C.W."/>
            <person name="Kirkegaard R.H."/>
            <person name="Daims H."/>
        </authorList>
    </citation>
    <scope>NUCLEOTIDE SEQUENCE [LARGE SCALE GENOMIC DNA]</scope>
    <source>
        <strain evidence="5 6">DK</strain>
    </source>
</reference>
<proteinExistence type="predicted"/>
<dbReference type="EMBL" id="CP116968">
    <property type="protein sequence ID" value="WNM60696.1"/>
    <property type="molecule type" value="Genomic_DNA"/>
</dbReference>
<dbReference type="KEGG" id="nneo:PQG83_13105"/>
<evidence type="ECO:0000256" key="3">
    <source>
        <dbReference type="SAM" id="MobiDB-lite"/>
    </source>
</evidence>
<dbReference type="InterPro" id="IPR050109">
    <property type="entry name" value="HTH-type_TetR-like_transc_reg"/>
</dbReference>
<dbReference type="SUPFAM" id="SSF48498">
    <property type="entry name" value="Tetracyclin repressor-like, C-terminal domain"/>
    <property type="match status" value="1"/>
</dbReference>